<sequence length="76" mass="8430">MGDNGGEQDMTYDDRDVRSADTDPRAKWRELPPRIKPESWTAEQATEPVPGSVEAAEGNRQAREARNVIERGGASF</sequence>
<protein>
    <submittedName>
        <fullName evidence="2">Uncharacterized protein</fullName>
    </submittedName>
</protein>
<proteinExistence type="predicted"/>
<evidence type="ECO:0000256" key="1">
    <source>
        <dbReference type="SAM" id="MobiDB-lite"/>
    </source>
</evidence>
<organism evidence="2 3">
    <name type="scientific">Amycolatopsis antarctica</name>
    <dbReference type="NCBI Taxonomy" id="1854586"/>
    <lineage>
        <taxon>Bacteria</taxon>
        <taxon>Bacillati</taxon>
        <taxon>Actinomycetota</taxon>
        <taxon>Actinomycetes</taxon>
        <taxon>Pseudonocardiales</taxon>
        <taxon>Pseudonocardiaceae</taxon>
        <taxon>Amycolatopsis</taxon>
    </lineage>
</organism>
<evidence type="ECO:0000313" key="3">
    <source>
        <dbReference type="Proteomes" id="UP000242444"/>
    </source>
</evidence>
<feature type="region of interest" description="Disordered" evidence="1">
    <location>
        <begin position="1"/>
        <end position="76"/>
    </location>
</feature>
<reference evidence="2 3" key="1">
    <citation type="submission" date="2017-07" db="EMBL/GenBank/DDBJ databases">
        <title>Amycolatopsis antarcticus sp. nov., isolated from the surface of an Antarcticus brown macroalga.</title>
        <authorList>
            <person name="Wang J."/>
            <person name="Leiva S."/>
            <person name="Huang J."/>
            <person name="Huang Y."/>
        </authorList>
    </citation>
    <scope>NUCLEOTIDE SEQUENCE [LARGE SCALE GENOMIC DNA]</scope>
    <source>
        <strain evidence="2 3">AU-G6</strain>
    </source>
</reference>
<dbReference type="OrthoDB" id="9980359at2"/>
<dbReference type="EMBL" id="NKYE01000017">
    <property type="protein sequence ID" value="OZM70842.1"/>
    <property type="molecule type" value="Genomic_DNA"/>
</dbReference>
<feature type="compositionally biased region" description="Basic and acidic residues" evidence="1">
    <location>
        <begin position="12"/>
        <end position="37"/>
    </location>
</feature>
<comment type="caution">
    <text evidence="2">The sequence shown here is derived from an EMBL/GenBank/DDBJ whole genome shotgun (WGS) entry which is preliminary data.</text>
</comment>
<name>A0A263CXH6_9PSEU</name>
<dbReference type="InParanoid" id="A0A263CXH6"/>
<evidence type="ECO:0000313" key="2">
    <source>
        <dbReference type="EMBL" id="OZM70842.1"/>
    </source>
</evidence>
<accession>A0A263CXH6</accession>
<gene>
    <name evidence="2" type="ORF">CFN78_23285</name>
</gene>
<dbReference type="RefSeq" id="WP_094865025.1">
    <property type="nucleotide sequence ID" value="NZ_NKYE01000017.1"/>
</dbReference>
<feature type="compositionally biased region" description="Basic and acidic residues" evidence="1">
    <location>
        <begin position="60"/>
        <end position="69"/>
    </location>
</feature>
<keyword evidence="3" id="KW-1185">Reference proteome</keyword>
<dbReference type="Proteomes" id="UP000242444">
    <property type="component" value="Unassembled WGS sequence"/>
</dbReference>
<dbReference type="AlphaFoldDB" id="A0A263CXH6"/>